<feature type="region of interest" description="Disordered" evidence="1">
    <location>
        <begin position="1"/>
        <end position="28"/>
    </location>
</feature>
<reference evidence="2" key="1">
    <citation type="journal article" date="2022" name="Plant J.">
        <title>Strategies of tolerance reflected in two North American maple genomes.</title>
        <authorList>
            <person name="McEvoy S.L."/>
            <person name="Sezen U.U."/>
            <person name="Trouern-Trend A."/>
            <person name="McMahon S.M."/>
            <person name="Schaberg P.G."/>
            <person name="Yang J."/>
            <person name="Wegrzyn J.L."/>
            <person name="Swenson N.G."/>
        </authorList>
    </citation>
    <scope>NUCLEOTIDE SEQUENCE</scope>
    <source>
        <strain evidence="2">NS2018</strain>
    </source>
</reference>
<feature type="compositionally biased region" description="Basic residues" evidence="1">
    <location>
        <begin position="127"/>
        <end position="136"/>
    </location>
</feature>
<dbReference type="EMBL" id="JAUESC010000002">
    <property type="protein sequence ID" value="KAK0605545.1"/>
    <property type="molecule type" value="Genomic_DNA"/>
</dbReference>
<dbReference type="Proteomes" id="UP001168877">
    <property type="component" value="Unassembled WGS sequence"/>
</dbReference>
<evidence type="ECO:0000256" key="1">
    <source>
        <dbReference type="SAM" id="MobiDB-lite"/>
    </source>
</evidence>
<feature type="region of interest" description="Disordered" evidence="1">
    <location>
        <begin position="110"/>
        <end position="145"/>
    </location>
</feature>
<protein>
    <submittedName>
        <fullName evidence="2">Uncharacterized protein</fullName>
    </submittedName>
</protein>
<evidence type="ECO:0000313" key="3">
    <source>
        <dbReference type="Proteomes" id="UP001168877"/>
    </source>
</evidence>
<gene>
    <name evidence="2" type="ORF">LWI29_027980</name>
</gene>
<feature type="compositionally biased region" description="Basic and acidic residues" evidence="1">
    <location>
        <begin position="1"/>
        <end position="19"/>
    </location>
</feature>
<reference evidence="2" key="2">
    <citation type="submission" date="2023-06" db="EMBL/GenBank/DDBJ databases">
        <authorList>
            <person name="Swenson N.G."/>
            <person name="Wegrzyn J.L."/>
            <person name="Mcevoy S.L."/>
        </authorList>
    </citation>
    <scope>NUCLEOTIDE SEQUENCE</scope>
    <source>
        <strain evidence="2">NS2018</strain>
        <tissue evidence="2">Leaf</tissue>
    </source>
</reference>
<comment type="caution">
    <text evidence="2">The sequence shown here is derived from an EMBL/GenBank/DDBJ whole genome shotgun (WGS) entry which is preliminary data.</text>
</comment>
<name>A0AA39W775_ACESA</name>
<dbReference type="AlphaFoldDB" id="A0AA39W775"/>
<evidence type="ECO:0000313" key="2">
    <source>
        <dbReference type="EMBL" id="KAK0605545.1"/>
    </source>
</evidence>
<keyword evidence="3" id="KW-1185">Reference proteome</keyword>
<organism evidence="2 3">
    <name type="scientific">Acer saccharum</name>
    <name type="common">Sugar maple</name>
    <dbReference type="NCBI Taxonomy" id="4024"/>
    <lineage>
        <taxon>Eukaryota</taxon>
        <taxon>Viridiplantae</taxon>
        <taxon>Streptophyta</taxon>
        <taxon>Embryophyta</taxon>
        <taxon>Tracheophyta</taxon>
        <taxon>Spermatophyta</taxon>
        <taxon>Magnoliopsida</taxon>
        <taxon>eudicotyledons</taxon>
        <taxon>Gunneridae</taxon>
        <taxon>Pentapetalae</taxon>
        <taxon>rosids</taxon>
        <taxon>malvids</taxon>
        <taxon>Sapindales</taxon>
        <taxon>Sapindaceae</taxon>
        <taxon>Hippocastanoideae</taxon>
        <taxon>Acereae</taxon>
        <taxon>Acer</taxon>
    </lineage>
</organism>
<accession>A0AA39W775</accession>
<sequence>MANGNGEEKSDSAIDKNMHVDSGSVSREHLKGIRVDSKVLEGESIEGLSGYPLAELGLTSGLADRPIDSEDGPTNLCEKSSVLRPIVGNDSVMEGVGKLGINFTDEGIGPTGSRKASLQSISTVGPKPRRLKRATRMGKGSKTQLMANDVVCGKRNDPLVVLSMD</sequence>
<feature type="compositionally biased region" description="Polar residues" evidence="1">
    <location>
        <begin position="114"/>
        <end position="123"/>
    </location>
</feature>
<proteinExistence type="predicted"/>